<gene>
    <name evidence="1" type="ORF">OWO01_06010</name>
</gene>
<accession>A0A9J6RB44</accession>
<dbReference type="Proteomes" id="UP001084197">
    <property type="component" value="Unassembled WGS sequence"/>
</dbReference>
<reference evidence="1" key="1">
    <citation type="submission" date="2022-11" db="EMBL/GenBank/DDBJ databases">
        <title>WGS of Natronobacillus azotifigens 24KS-1, an anaerobic diazotrophic haloalkaliphile from soda-rich habitats.</title>
        <authorList>
            <person name="Sorokin D.Y."/>
            <person name="Merkel A.Y."/>
        </authorList>
    </citation>
    <scope>NUCLEOTIDE SEQUENCE</scope>
    <source>
        <strain evidence="1">24KS-1</strain>
    </source>
</reference>
<comment type="caution">
    <text evidence="1">The sequence shown here is derived from an EMBL/GenBank/DDBJ whole genome shotgun (WGS) entry which is preliminary data.</text>
</comment>
<name>A0A9J6RB44_9BACI</name>
<dbReference type="AlphaFoldDB" id="A0A9J6RB44"/>
<organism evidence="1 2">
    <name type="scientific">Natronobacillus azotifigens</name>
    <dbReference type="NCBI Taxonomy" id="472978"/>
    <lineage>
        <taxon>Bacteria</taxon>
        <taxon>Bacillati</taxon>
        <taxon>Bacillota</taxon>
        <taxon>Bacilli</taxon>
        <taxon>Bacillales</taxon>
        <taxon>Bacillaceae</taxon>
        <taxon>Natronobacillus</taxon>
    </lineage>
</organism>
<evidence type="ECO:0000313" key="1">
    <source>
        <dbReference type="EMBL" id="MCZ0702759.1"/>
    </source>
</evidence>
<dbReference type="EMBL" id="JAPRAT010000008">
    <property type="protein sequence ID" value="MCZ0702759.1"/>
    <property type="molecule type" value="Genomic_DNA"/>
</dbReference>
<proteinExistence type="predicted"/>
<protein>
    <submittedName>
        <fullName evidence="1">Uncharacterized protein</fullName>
    </submittedName>
</protein>
<sequence length="125" mass="13585">MSKELEDILRKVDFITAALLLSGQITIGGVFIQPESAFALSLTGPITGGTRIESKGKRPIVDATIDVVDILTSLALLTDKINVIGTYITFGRFTIVVGGPLFGGEKRKPSERETERIINDFIEFT</sequence>
<keyword evidence="2" id="KW-1185">Reference proteome</keyword>
<dbReference type="RefSeq" id="WP_268779528.1">
    <property type="nucleotide sequence ID" value="NZ_JAPRAT010000008.1"/>
</dbReference>
<evidence type="ECO:0000313" key="2">
    <source>
        <dbReference type="Proteomes" id="UP001084197"/>
    </source>
</evidence>